<keyword evidence="2" id="KW-1185">Reference proteome</keyword>
<name>A0ABV1ULQ8_9ACTN</name>
<comment type="caution">
    <text evidence="1">The sequence shown here is derived from an EMBL/GenBank/DDBJ whole genome shotgun (WGS) entry which is preliminary data.</text>
</comment>
<organism evidence="1 2">
    <name type="scientific">Streptomyces sp. 900105245</name>
    <dbReference type="NCBI Taxonomy" id="3154379"/>
    <lineage>
        <taxon>Bacteria</taxon>
        <taxon>Bacillati</taxon>
        <taxon>Actinomycetota</taxon>
        <taxon>Actinomycetes</taxon>
        <taxon>Kitasatosporales</taxon>
        <taxon>Streptomycetaceae</taxon>
        <taxon>Streptomyces</taxon>
    </lineage>
</organism>
<dbReference type="EMBL" id="JBEPAZ010000084">
    <property type="protein sequence ID" value="MER6434117.1"/>
    <property type="molecule type" value="Genomic_DNA"/>
</dbReference>
<evidence type="ECO:0000313" key="1">
    <source>
        <dbReference type="EMBL" id="MER6434117.1"/>
    </source>
</evidence>
<evidence type="ECO:0000313" key="2">
    <source>
        <dbReference type="Proteomes" id="UP001470023"/>
    </source>
</evidence>
<gene>
    <name evidence="1" type="ORF">ABT272_41525</name>
</gene>
<dbReference type="RefSeq" id="WP_352066014.1">
    <property type="nucleotide sequence ID" value="NZ_JBEPAZ010000084.1"/>
</dbReference>
<accession>A0ABV1ULQ8</accession>
<reference evidence="1 2" key="1">
    <citation type="submission" date="2024-06" db="EMBL/GenBank/DDBJ databases">
        <title>The Natural Products Discovery Center: Release of the First 8490 Sequenced Strains for Exploring Actinobacteria Biosynthetic Diversity.</title>
        <authorList>
            <person name="Kalkreuter E."/>
            <person name="Kautsar S.A."/>
            <person name="Yang D."/>
            <person name="Bader C.D."/>
            <person name="Teijaro C.N."/>
            <person name="Fluegel L."/>
            <person name="Davis C.M."/>
            <person name="Simpson J.R."/>
            <person name="Lauterbach L."/>
            <person name="Steele A.D."/>
            <person name="Gui C."/>
            <person name="Meng S."/>
            <person name="Li G."/>
            <person name="Viehrig K."/>
            <person name="Ye F."/>
            <person name="Su P."/>
            <person name="Kiefer A.F."/>
            <person name="Nichols A."/>
            <person name="Cepeda A.J."/>
            <person name="Yan W."/>
            <person name="Fan B."/>
            <person name="Jiang Y."/>
            <person name="Adhikari A."/>
            <person name="Zheng C.-J."/>
            <person name="Schuster L."/>
            <person name="Cowan T.M."/>
            <person name="Smanski M.J."/>
            <person name="Chevrette M.G."/>
            <person name="De Carvalho L.P.S."/>
            <person name="Shen B."/>
        </authorList>
    </citation>
    <scope>NUCLEOTIDE SEQUENCE [LARGE SCALE GENOMIC DNA]</scope>
    <source>
        <strain evidence="1 2">NPDC001166</strain>
    </source>
</reference>
<proteinExistence type="predicted"/>
<protein>
    <submittedName>
        <fullName evidence="1">Uncharacterized protein</fullName>
    </submittedName>
</protein>
<sequence>MTLVKGNGRVLGWRFEQHGGVNGLLWDGVECFFDLGVDGSLPDVRVLDASVE</sequence>
<dbReference type="Proteomes" id="UP001470023">
    <property type="component" value="Unassembled WGS sequence"/>
</dbReference>